<name>A0A2G5D8Z7_AQUCA</name>
<evidence type="ECO:0000256" key="1">
    <source>
        <dbReference type="SAM" id="MobiDB-lite"/>
    </source>
</evidence>
<evidence type="ECO:0000313" key="3">
    <source>
        <dbReference type="Proteomes" id="UP000230069"/>
    </source>
</evidence>
<reference evidence="2 3" key="1">
    <citation type="submission" date="2017-09" db="EMBL/GenBank/DDBJ databases">
        <title>WGS assembly of Aquilegia coerulea Goldsmith.</title>
        <authorList>
            <person name="Hodges S."/>
            <person name="Kramer E."/>
            <person name="Nordborg M."/>
            <person name="Tomkins J."/>
            <person name="Borevitz J."/>
            <person name="Derieg N."/>
            <person name="Yan J."/>
            <person name="Mihaltcheva S."/>
            <person name="Hayes R.D."/>
            <person name="Rokhsar D."/>
        </authorList>
    </citation>
    <scope>NUCLEOTIDE SEQUENCE [LARGE SCALE GENOMIC DNA]</scope>
    <source>
        <strain evidence="3">cv. Goldsmith</strain>
    </source>
</reference>
<dbReference type="InParanoid" id="A0A2G5D8Z7"/>
<dbReference type="STRING" id="218851.A0A2G5D8Z7"/>
<dbReference type="OrthoDB" id="691764at2759"/>
<dbReference type="FunCoup" id="A0A2G5D8Z7">
    <property type="interactions" value="13"/>
</dbReference>
<dbReference type="AlphaFoldDB" id="A0A2G5D8Z7"/>
<feature type="compositionally biased region" description="Low complexity" evidence="1">
    <location>
        <begin position="218"/>
        <end position="228"/>
    </location>
</feature>
<gene>
    <name evidence="2" type="ORF">AQUCO_02600430v1</name>
</gene>
<dbReference type="PANTHER" id="PTHR34197">
    <property type="entry name" value="OS04G0591300 PROTEIN"/>
    <property type="match status" value="1"/>
</dbReference>
<feature type="compositionally biased region" description="Acidic residues" evidence="1">
    <location>
        <begin position="160"/>
        <end position="170"/>
    </location>
</feature>
<dbReference type="Proteomes" id="UP000230069">
    <property type="component" value="Unassembled WGS sequence"/>
</dbReference>
<dbReference type="EMBL" id="KZ305043">
    <property type="protein sequence ID" value="PIA39973.1"/>
    <property type="molecule type" value="Genomic_DNA"/>
</dbReference>
<feature type="region of interest" description="Disordered" evidence="1">
    <location>
        <begin position="156"/>
        <end position="239"/>
    </location>
</feature>
<proteinExistence type="predicted"/>
<feature type="region of interest" description="Disordered" evidence="1">
    <location>
        <begin position="53"/>
        <end position="78"/>
    </location>
</feature>
<dbReference type="PANTHER" id="PTHR34197:SF2">
    <property type="entry name" value="OS04G0591300 PROTEIN"/>
    <property type="match status" value="1"/>
</dbReference>
<feature type="region of interest" description="Disordered" evidence="1">
    <location>
        <begin position="124"/>
        <end position="144"/>
    </location>
</feature>
<keyword evidence="3" id="KW-1185">Reference proteome</keyword>
<accession>A0A2G5D8Z7</accession>
<evidence type="ECO:0000313" key="2">
    <source>
        <dbReference type="EMBL" id="PIA39973.1"/>
    </source>
</evidence>
<organism evidence="2 3">
    <name type="scientific">Aquilegia coerulea</name>
    <name type="common">Rocky mountain columbine</name>
    <dbReference type="NCBI Taxonomy" id="218851"/>
    <lineage>
        <taxon>Eukaryota</taxon>
        <taxon>Viridiplantae</taxon>
        <taxon>Streptophyta</taxon>
        <taxon>Embryophyta</taxon>
        <taxon>Tracheophyta</taxon>
        <taxon>Spermatophyta</taxon>
        <taxon>Magnoliopsida</taxon>
        <taxon>Ranunculales</taxon>
        <taxon>Ranunculaceae</taxon>
        <taxon>Thalictroideae</taxon>
        <taxon>Aquilegia</taxon>
    </lineage>
</organism>
<sequence>MVFYKEEEDMLKCWKHPSKHRSGGGICPLCLRDRLLRLCPDCANVRPCSCYPTSTTTTTTSSSSSSSSYSDVPTSFSSFGSGGRGSIGVIGRMSNLIDNEPSFQRSRSSTTAFPFLRSKISDTKDSNFSRLPPMGSSSSSSKSSFWSSMFKVPKLKKVEEEEEEEEEEEFEEKKNLNFKMMRSKSAGIPSSKNDVKSKGKKGGWNFPSPIKAFPFRQSNNNKTSSSSKVVQERSPLCRG</sequence>
<evidence type="ECO:0008006" key="4">
    <source>
        <dbReference type="Google" id="ProtNLM"/>
    </source>
</evidence>
<protein>
    <recommendedName>
        <fullName evidence="4">DUF740 domain-containing protein</fullName>
    </recommendedName>
</protein>